<keyword evidence="5" id="KW-1185">Reference proteome</keyword>
<evidence type="ECO:0000256" key="3">
    <source>
        <dbReference type="PIRSR" id="PIRSR016184-1"/>
    </source>
</evidence>
<evidence type="ECO:0000313" key="5">
    <source>
        <dbReference type="Proteomes" id="UP000256269"/>
    </source>
</evidence>
<dbReference type="GO" id="GO:0005737">
    <property type="term" value="C:cytoplasm"/>
    <property type="evidence" value="ECO:0007669"/>
    <property type="project" value="TreeGrafter"/>
</dbReference>
<evidence type="ECO:0000256" key="2">
    <source>
        <dbReference type="ARBA" id="ARBA00023235"/>
    </source>
</evidence>
<dbReference type="SUPFAM" id="SSF54506">
    <property type="entry name" value="Diaminopimelate epimerase-like"/>
    <property type="match status" value="1"/>
</dbReference>
<name>A0A3E0HGA8_9PSEU</name>
<evidence type="ECO:0000313" key="4">
    <source>
        <dbReference type="EMBL" id="REH44855.1"/>
    </source>
</evidence>
<dbReference type="NCBIfam" id="TIGR00654">
    <property type="entry name" value="PhzF_family"/>
    <property type="match status" value="1"/>
</dbReference>
<dbReference type="InterPro" id="IPR003719">
    <property type="entry name" value="Phenazine_PhzF-like"/>
</dbReference>
<proteinExistence type="inferred from homology"/>
<comment type="similarity">
    <text evidence="1">Belongs to the PhzF family.</text>
</comment>
<dbReference type="AlphaFoldDB" id="A0A3E0HGA8"/>
<dbReference type="PIRSF" id="PIRSF016184">
    <property type="entry name" value="PhzC_PhzF"/>
    <property type="match status" value="1"/>
</dbReference>
<protein>
    <submittedName>
        <fullName evidence="4">PhzF family phenazine biosynthesis protein</fullName>
    </submittedName>
</protein>
<keyword evidence="2" id="KW-0413">Isomerase</keyword>
<dbReference type="Gene3D" id="3.10.310.10">
    <property type="entry name" value="Diaminopimelate Epimerase, Chain A, domain 1"/>
    <property type="match status" value="2"/>
</dbReference>
<dbReference type="PANTHER" id="PTHR13774:SF39">
    <property type="entry name" value="BIOSYNTHESIS PROTEIN, PUTATIVE-RELATED"/>
    <property type="match status" value="1"/>
</dbReference>
<comment type="caution">
    <text evidence="4">The sequence shown here is derived from an EMBL/GenBank/DDBJ whole genome shotgun (WGS) entry which is preliminary data.</text>
</comment>
<reference evidence="4 5" key="1">
    <citation type="submission" date="2018-08" db="EMBL/GenBank/DDBJ databases">
        <title>Genomic Encyclopedia of Archaeal and Bacterial Type Strains, Phase II (KMG-II): from individual species to whole genera.</title>
        <authorList>
            <person name="Goeker M."/>
        </authorList>
    </citation>
    <scope>NUCLEOTIDE SEQUENCE [LARGE SCALE GENOMIC DNA]</scope>
    <source>
        <strain evidence="4 5">DSM 45791</strain>
    </source>
</reference>
<dbReference type="PANTHER" id="PTHR13774">
    <property type="entry name" value="PHENAZINE BIOSYNTHESIS PROTEIN"/>
    <property type="match status" value="1"/>
</dbReference>
<sequence>MTTDVLRYAAFTTTPAGGNPAGVVLDATGLDDADQQKIAAEVGYSETAFVTGTDDGYRVRYFSPLAEVAFCGHATIATAVALAGRDGHGQLLFHTQAGEIPVTTTIGDDGVTRASLTSVPTSSREATPEEIAETLVALRWSTADLDSQHVPHVAFAGNHHLVLVPSTRARLASLNYDFDGLTTLMTRFGWTTVQLIWPESDTVWHSRNPFPVGGVIEDPATGAAAAAFGGYLLATERVTEPVRLTIHQGEDMGRPSTLTVDLDPADPRVTVSGAATPIV</sequence>
<gene>
    <name evidence="4" type="ORF">BCF44_108336</name>
</gene>
<evidence type="ECO:0000256" key="1">
    <source>
        <dbReference type="ARBA" id="ARBA00008270"/>
    </source>
</evidence>
<dbReference type="RefSeq" id="WP_211353207.1">
    <property type="nucleotide sequence ID" value="NZ_CP144375.1"/>
</dbReference>
<dbReference type="Proteomes" id="UP000256269">
    <property type="component" value="Unassembled WGS sequence"/>
</dbReference>
<organism evidence="4 5">
    <name type="scientific">Kutzneria buriramensis</name>
    <dbReference type="NCBI Taxonomy" id="1045776"/>
    <lineage>
        <taxon>Bacteria</taxon>
        <taxon>Bacillati</taxon>
        <taxon>Actinomycetota</taxon>
        <taxon>Actinomycetes</taxon>
        <taxon>Pseudonocardiales</taxon>
        <taxon>Pseudonocardiaceae</taxon>
        <taxon>Kutzneria</taxon>
    </lineage>
</organism>
<dbReference type="GO" id="GO:0016853">
    <property type="term" value="F:isomerase activity"/>
    <property type="evidence" value="ECO:0007669"/>
    <property type="project" value="UniProtKB-KW"/>
</dbReference>
<accession>A0A3E0HGA8</accession>
<dbReference type="Pfam" id="PF02567">
    <property type="entry name" value="PhzC-PhzF"/>
    <property type="match status" value="1"/>
</dbReference>
<feature type="active site" evidence="3">
    <location>
        <position position="46"/>
    </location>
</feature>
<dbReference type="EMBL" id="QUNO01000008">
    <property type="protein sequence ID" value="REH44855.1"/>
    <property type="molecule type" value="Genomic_DNA"/>
</dbReference>